<evidence type="ECO:0000256" key="6">
    <source>
        <dbReference type="ARBA" id="ARBA00023054"/>
    </source>
</evidence>
<feature type="non-terminal residue" evidence="8">
    <location>
        <position position="148"/>
    </location>
</feature>
<dbReference type="GO" id="GO:0006896">
    <property type="term" value="P:Golgi to vacuole transport"/>
    <property type="evidence" value="ECO:0007669"/>
    <property type="project" value="TreeGrafter"/>
</dbReference>
<name>A0AAD3HKX0_9CHLO</name>
<comment type="similarity">
    <text evidence="2">Belongs to the VPS54 family.</text>
</comment>
<keyword evidence="4" id="KW-0653">Protein transport</keyword>
<evidence type="ECO:0000256" key="3">
    <source>
        <dbReference type="ARBA" id="ARBA00022448"/>
    </source>
</evidence>
<comment type="caution">
    <text evidence="8">The sequence shown here is derived from an EMBL/GenBank/DDBJ whole genome shotgun (WGS) entry which is preliminary data.</text>
</comment>
<dbReference type="PANTHER" id="PTHR12965:SF0">
    <property type="entry name" value="VACUOLAR PROTEIN SORTING-ASSOCIATED PROTEIN 54"/>
    <property type="match status" value="1"/>
</dbReference>
<dbReference type="GO" id="GO:0042147">
    <property type="term" value="P:retrograde transport, endosome to Golgi"/>
    <property type="evidence" value="ECO:0007669"/>
    <property type="project" value="InterPro"/>
</dbReference>
<dbReference type="GO" id="GO:0000938">
    <property type="term" value="C:GARP complex"/>
    <property type="evidence" value="ECO:0007669"/>
    <property type="project" value="InterPro"/>
</dbReference>
<feature type="non-terminal residue" evidence="8">
    <location>
        <position position="1"/>
    </location>
</feature>
<keyword evidence="6" id="KW-0175">Coiled coil</keyword>
<comment type="subcellular location">
    <subcellularLocation>
        <location evidence="1">Golgi apparatus</location>
        <location evidence="1">trans-Golgi network</location>
    </subcellularLocation>
</comment>
<dbReference type="InterPro" id="IPR039745">
    <property type="entry name" value="Vps54"/>
</dbReference>
<keyword evidence="3" id="KW-0813">Transport</keyword>
<feature type="region of interest" description="Disordered" evidence="7">
    <location>
        <begin position="1"/>
        <end position="31"/>
    </location>
</feature>
<keyword evidence="9" id="KW-1185">Reference proteome</keyword>
<evidence type="ECO:0000313" key="8">
    <source>
        <dbReference type="EMBL" id="GFR44493.1"/>
    </source>
</evidence>
<accession>A0AAD3HKX0</accession>
<dbReference type="AlphaFoldDB" id="A0AAD3HKX0"/>
<keyword evidence="5" id="KW-0333">Golgi apparatus</keyword>
<dbReference type="EMBL" id="BMAR01000008">
    <property type="protein sequence ID" value="GFR44493.1"/>
    <property type="molecule type" value="Genomic_DNA"/>
</dbReference>
<gene>
    <name evidence="8" type="ORF">Agub_g5756</name>
</gene>
<evidence type="ECO:0000313" key="9">
    <source>
        <dbReference type="Proteomes" id="UP001054857"/>
    </source>
</evidence>
<dbReference type="GO" id="GO:0019905">
    <property type="term" value="F:syntaxin binding"/>
    <property type="evidence" value="ECO:0007669"/>
    <property type="project" value="TreeGrafter"/>
</dbReference>
<evidence type="ECO:0000256" key="2">
    <source>
        <dbReference type="ARBA" id="ARBA00009150"/>
    </source>
</evidence>
<evidence type="ECO:0000256" key="4">
    <source>
        <dbReference type="ARBA" id="ARBA00022927"/>
    </source>
</evidence>
<sequence>AAGGAAGGGSSSGTSSGTSSGASGSTTTTPPATLLREVHGALQGVVDVATGRWAKLMAARSDVHSRLKVYEFRALLGACEAFAGLPEQFGVRQGAALRPTLQALCRAHLESTHARCAMQLQHLLEAEQWVPAEAPASFQTIIDRMEER</sequence>
<dbReference type="GO" id="GO:0005829">
    <property type="term" value="C:cytosol"/>
    <property type="evidence" value="ECO:0007669"/>
    <property type="project" value="GOC"/>
</dbReference>
<evidence type="ECO:0000256" key="5">
    <source>
        <dbReference type="ARBA" id="ARBA00023034"/>
    </source>
</evidence>
<dbReference type="GO" id="GO:0015031">
    <property type="term" value="P:protein transport"/>
    <property type="evidence" value="ECO:0007669"/>
    <property type="project" value="UniProtKB-KW"/>
</dbReference>
<evidence type="ECO:0000256" key="1">
    <source>
        <dbReference type="ARBA" id="ARBA00004601"/>
    </source>
</evidence>
<evidence type="ECO:0000256" key="7">
    <source>
        <dbReference type="SAM" id="MobiDB-lite"/>
    </source>
</evidence>
<reference evidence="8 9" key="1">
    <citation type="journal article" date="2021" name="Sci. Rep.">
        <title>Genome sequencing of the multicellular alga Astrephomene provides insights into convergent evolution of germ-soma differentiation.</title>
        <authorList>
            <person name="Yamashita S."/>
            <person name="Yamamoto K."/>
            <person name="Matsuzaki R."/>
            <person name="Suzuki S."/>
            <person name="Yamaguchi H."/>
            <person name="Hirooka S."/>
            <person name="Minakuchi Y."/>
            <person name="Miyagishima S."/>
            <person name="Kawachi M."/>
            <person name="Toyoda A."/>
            <person name="Nozaki H."/>
        </authorList>
    </citation>
    <scope>NUCLEOTIDE SEQUENCE [LARGE SCALE GENOMIC DNA]</scope>
    <source>
        <strain evidence="8 9">NIES-4017</strain>
    </source>
</reference>
<feature type="compositionally biased region" description="Low complexity" evidence="7">
    <location>
        <begin position="12"/>
        <end position="29"/>
    </location>
</feature>
<protein>
    <submittedName>
        <fullName evidence="8">Uncharacterized protein</fullName>
    </submittedName>
</protein>
<feature type="compositionally biased region" description="Gly residues" evidence="7">
    <location>
        <begin position="1"/>
        <end position="11"/>
    </location>
</feature>
<organism evidence="8 9">
    <name type="scientific">Astrephomene gubernaculifera</name>
    <dbReference type="NCBI Taxonomy" id="47775"/>
    <lineage>
        <taxon>Eukaryota</taxon>
        <taxon>Viridiplantae</taxon>
        <taxon>Chlorophyta</taxon>
        <taxon>core chlorophytes</taxon>
        <taxon>Chlorophyceae</taxon>
        <taxon>CS clade</taxon>
        <taxon>Chlamydomonadales</taxon>
        <taxon>Astrephomenaceae</taxon>
        <taxon>Astrephomene</taxon>
    </lineage>
</organism>
<proteinExistence type="inferred from homology"/>
<dbReference type="Proteomes" id="UP001054857">
    <property type="component" value="Unassembled WGS sequence"/>
</dbReference>
<dbReference type="PANTHER" id="PTHR12965">
    <property type="entry name" value="VACUOLAR PROTEIN SORTING 54"/>
    <property type="match status" value="1"/>
</dbReference>